<dbReference type="Pfam" id="PF08284">
    <property type="entry name" value="RVP_2"/>
    <property type="match status" value="1"/>
</dbReference>
<dbReference type="GO" id="GO:0006310">
    <property type="term" value="P:DNA recombination"/>
    <property type="evidence" value="ECO:0007669"/>
    <property type="project" value="UniProtKB-KW"/>
</dbReference>
<feature type="region of interest" description="Disordered" evidence="17">
    <location>
        <begin position="247"/>
        <end position="294"/>
    </location>
</feature>
<evidence type="ECO:0000256" key="17">
    <source>
        <dbReference type="SAM" id="MobiDB-lite"/>
    </source>
</evidence>
<comment type="caution">
    <text evidence="21">The sequence shown here is derived from an EMBL/GenBank/DDBJ whole genome shotgun (WGS) entry which is preliminary data.</text>
</comment>
<dbReference type="SUPFAM" id="SSF53098">
    <property type="entry name" value="Ribonuclease H-like"/>
    <property type="match status" value="1"/>
</dbReference>
<dbReference type="EMBL" id="MNCJ02000317">
    <property type="protein sequence ID" value="KAF5820222.1"/>
    <property type="molecule type" value="Genomic_DNA"/>
</dbReference>
<evidence type="ECO:0000313" key="22">
    <source>
        <dbReference type="Proteomes" id="UP000215914"/>
    </source>
</evidence>
<name>A0A9K3P0K0_HELAN</name>
<feature type="region of interest" description="Disordered" evidence="17">
    <location>
        <begin position="47"/>
        <end position="72"/>
    </location>
</feature>
<dbReference type="InterPro" id="IPR043502">
    <property type="entry name" value="DNA/RNA_pol_sf"/>
</dbReference>
<dbReference type="Gene3D" id="1.10.340.70">
    <property type="match status" value="1"/>
</dbReference>
<dbReference type="GO" id="GO:0003964">
    <property type="term" value="F:RNA-directed DNA polymerase activity"/>
    <property type="evidence" value="ECO:0007669"/>
    <property type="project" value="UniProtKB-KW"/>
</dbReference>
<reference evidence="21" key="2">
    <citation type="submission" date="2020-06" db="EMBL/GenBank/DDBJ databases">
        <title>Helianthus annuus Genome sequencing and assembly Release 2.</title>
        <authorList>
            <person name="Gouzy J."/>
            <person name="Langlade N."/>
            <person name="Munos S."/>
        </authorList>
    </citation>
    <scope>NUCLEOTIDE SEQUENCE</scope>
    <source>
        <tissue evidence="21">Leaves</tissue>
    </source>
</reference>
<dbReference type="GO" id="GO:0015074">
    <property type="term" value="P:DNA integration"/>
    <property type="evidence" value="ECO:0007669"/>
    <property type="project" value="UniProtKB-KW"/>
</dbReference>
<evidence type="ECO:0000256" key="4">
    <source>
        <dbReference type="ARBA" id="ARBA00022722"/>
    </source>
</evidence>
<dbReference type="InterPro" id="IPR041577">
    <property type="entry name" value="RT_RNaseH_2"/>
</dbReference>
<dbReference type="Pfam" id="PF00078">
    <property type="entry name" value="RVT_1"/>
    <property type="match status" value="1"/>
</dbReference>
<keyword evidence="6" id="KW-0064">Aspartyl protease</keyword>
<feature type="compositionally biased region" description="Polar residues" evidence="17">
    <location>
        <begin position="274"/>
        <end position="288"/>
    </location>
</feature>
<dbReference type="InterPro" id="IPR036397">
    <property type="entry name" value="RNaseH_sf"/>
</dbReference>
<dbReference type="PANTHER" id="PTHR37984:SF5">
    <property type="entry name" value="PROTEIN NYNRIN-LIKE"/>
    <property type="match status" value="1"/>
</dbReference>
<keyword evidence="9" id="KW-0460">Magnesium</keyword>
<keyword evidence="4" id="KW-0540">Nuclease</keyword>
<dbReference type="GO" id="GO:0004190">
    <property type="term" value="F:aspartic-type endopeptidase activity"/>
    <property type="evidence" value="ECO:0007669"/>
    <property type="project" value="UniProtKB-KW"/>
</dbReference>
<keyword evidence="22" id="KW-1185">Reference proteome</keyword>
<dbReference type="Pfam" id="PF17921">
    <property type="entry name" value="Integrase_H2C2"/>
    <property type="match status" value="1"/>
</dbReference>
<dbReference type="GO" id="GO:0003677">
    <property type="term" value="F:DNA binding"/>
    <property type="evidence" value="ECO:0007669"/>
    <property type="project" value="UniProtKB-KW"/>
</dbReference>
<dbReference type="FunFam" id="3.10.10.10:FF:000007">
    <property type="entry name" value="Retrovirus-related Pol polyprotein from transposon 17.6-like Protein"/>
    <property type="match status" value="1"/>
</dbReference>
<dbReference type="InterPro" id="IPR000953">
    <property type="entry name" value="Chromo/chromo_shadow_dom"/>
</dbReference>
<dbReference type="InterPro" id="IPR012337">
    <property type="entry name" value="RNaseH-like_sf"/>
</dbReference>
<keyword evidence="13" id="KW-0239">DNA-directed DNA polymerase</keyword>
<dbReference type="FunFam" id="3.30.70.270:FF:000020">
    <property type="entry name" value="Transposon Tf2-6 polyprotein-like Protein"/>
    <property type="match status" value="1"/>
</dbReference>
<dbReference type="Gene3D" id="2.40.70.10">
    <property type="entry name" value="Acid Proteases"/>
    <property type="match status" value="1"/>
</dbReference>
<dbReference type="SUPFAM" id="SSF50630">
    <property type="entry name" value="Acid proteases"/>
    <property type="match status" value="1"/>
</dbReference>
<dbReference type="GO" id="GO:0003887">
    <property type="term" value="F:DNA-directed DNA polymerase activity"/>
    <property type="evidence" value="ECO:0007669"/>
    <property type="project" value="UniProtKB-KW"/>
</dbReference>
<dbReference type="PANTHER" id="PTHR37984">
    <property type="entry name" value="PROTEIN CBG26694"/>
    <property type="match status" value="1"/>
</dbReference>
<organism evidence="21 22">
    <name type="scientific">Helianthus annuus</name>
    <name type="common">Common sunflower</name>
    <dbReference type="NCBI Taxonomy" id="4232"/>
    <lineage>
        <taxon>Eukaryota</taxon>
        <taxon>Viridiplantae</taxon>
        <taxon>Streptophyta</taxon>
        <taxon>Embryophyta</taxon>
        <taxon>Tracheophyta</taxon>
        <taxon>Spermatophyta</taxon>
        <taxon>Magnoliopsida</taxon>
        <taxon>eudicotyledons</taxon>
        <taxon>Gunneridae</taxon>
        <taxon>Pentapetalae</taxon>
        <taxon>asterids</taxon>
        <taxon>campanulids</taxon>
        <taxon>Asterales</taxon>
        <taxon>Asteraceae</taxon>
        <taxon>Asteroideae</taxon>
        <taxon>Heliantheae alliance</taxon>
        <taxon>Heliantheae</taxon>
        <taxon>Helianthus</taxon>
    </lineage>
</organism>
<evidence type="ECO:0000256" key="3">
    <source>
        <dbReference type="ARBA" id="ARBA00022695"/>
    </source>
</evidence>
<evidence type="ECO:0000256" key="16">
    <source>
        <dbReference type="ARBA" id="ARBA00023268"/>
    </source>
</evidence>
<feature type="compositionally biased region" description="Polar residues" evidence="17">
    <location>
        <begin position="247"/>
        <end position="261"/>
    </location>
</feature>
<dbReference type="PROSITE" id="PS50994">
    <property type="entry name" value="INTEGRASE"/>
    <property type="match status" value="1"/>
</dbReference>
<dbReference type="GO" id="GO:0003723">
    <property type="term" value="F:RNA binding"/>
    <property type="evidence" value="ECO:0007669"/>
    <property type="project" value="UniProtKB-KW"/>
</dbReference>
<evidence type="ECO:0000256" key="2">
    <source>
        <dbReference type="ARBA" id="ARBA00022679"/>
    </source>
</evidence>
<dbReference type="EC" id="3.1.26.4" evidence="21"/>
<feature type="domain" description="Integrase catalytic" evidence="20">
    <location>
        <begin position="1118"/>
        <end position="1282"/>
    </location>
</feature>
<keyword evidence="8 21" id="KW-0378">Hydrolase</keyword>
<dbReference type="SUPFAM" id="SSF56672">
    <property type="entry name" value="DNA/RNA polymerases"/>
    <property type="match status" value="1"/>
</dbReference>
<evidence type="ECO:0000256" key="12">
    <source>
        <dbReference type="ARBA" id="ARBA00022918"/>
    </source>
</evidence>
<evidence type="ECO:0000256" key="15">
    <source>
        <dbReference type="ARBA" id="ARBA00023172"/>
    </source>
</evidence>
<protein>
    <submittedName>
        <fullName evidence="21">Nucleotidyltransferase, Ribonuclease H</fullName>
        <ecNumber evidence="21">2.7.7.-</ecNumber>
        <ecNumber evidence="21">3.1.26.4</ecNumber>
    </submittedName>
</protein>
<keyword evidence="1" id="KW-0645">Protease</keyword>
<dbReference type="InterPro" id="IPR043128">
    <property type="entry name" value="Rev_trsase/Diguanyl_cyclase"/>
</dbReference>
<dbReference type="Gene3D" id="3.10.10.10">
    <property type="entry name" value="HIV Type 1 Reverse Transcriptase, subunit A, domain 1"/>
    <property type="match status" value="1"/>
</dbReference>
<dbReference type="InterPro" id="IPR021109">
    <property type="entry name" value="Peptidase_aspartic_dom_sf"/>
</dbReference>
<evidence type="ECO:0000256" key="9">
    <source>
        <dbReference type="ARBA" id="ARBA00022842"/>
    </source>
</evidence>
<keyword evidence="2 21" id="KW-0808">Transferase</keyword>
<dbReference type="InterPro" id="IPR050951">
    <property type="entry name" value="Retrovirus_Pol_polyprotein"/>
</dbReference>
<dbReference type="InterPro" id="IPR000477">
    <property type="entry name" value="RT_dom"/>
</dbReference>
<dbReference type="Gene3D" id="3.10.20.370">
    <property type="match status" value="1"/>
</dbReference>
<evidence type="ECO:0000256" key="1">
    <source>
        <dbReference type="ARBA" id="ARBA00022670"/>
    </source>
</evidence>
<evidence type="ECO:0000259" key="19">
    <source>
        <dbReference type="PROSITE" id="PS50878"/>
    </source>
</evidence>
<accession>A0A9K3P0K0</accession>
<dbReference type="InterPro" id="IPR001584">
    <property type="entry name" value="Integrase_cat-core"/>
</dbReference>
<sequence>MTNTRNSEIDSTLKSHDKAITEIRAALSALMKSQEQSSKQQEEILKVVRDKSNSSDSSFGSSGPDADARGSKPFRIGKIEFPKFSGEDVEGWVYRCEHFFAMDETADDAKLRCAAVHLEGDALQWHRAYMKTRNATVAEVPWPEYVRSISARFSDALFEDPLEEMASLQQTGTLQELNNAFDALLNKVSLSEPQAVSLYIKALKPDIKGPVKMFKPRTLHEAYGLAKTQALNNDTLEEKFANGKWSMGSQKANNTKITPPSNAAKLPLLPTPNRPVTTASKPGSTQRRLSSKELEQKRAKGECFWCTEKFVPGHKCARTKGQVFVIEMEEEEETEAEVVQDEEKEHHISIHALTGMPSYSTMRVQGSMGNRQLHILIDSGSTHNFIDTRVAKKLQCEVRDIPPIQVGVADGKKLECKQFCPEFQWAMQGYWFKTEVLLLTLENYDMILGVQWLLPLQDILWNFQKMTMRFELEGKLYELKGLQNNKFFVCSTEKIEGMLSKQAKGSHLQLFALHMAEYGAESSMQSSRVIRDPTASNEEQTWKRLIREFPEVFQTPQGLPPPRPFDHRITLQPGTAPISQRPYRYPAVQKDVIERTTRELLETGVIQNSHSSFAAPVVLVKKKDGQWRMCMDYRRLNEVTVKDKFPIPLIEELLDELGGATVFSKLDLRSGYHQVRMAPEDVHKTAFRTHEGHYEFLVMPFGLTNAPATFQALMNHVFRSMLRKGVLVFFDDILVYSRDEQQHVQQLRRVLAIMKENKLFAKESKCVFGGRAVEYLGHIISGDGVKTDPTKIEAIQQWPTPRTLKQLRGFLGLAGYYRRFIRSFGMIAKPLTNLLKKDAFKWNDESQDAFERLKTALSSAPVLALPDPKKPFVIETDASAGGIGAVLMQDNHPISFLSRALSPKQNALSVYEKELLAIMVAVKQWHYYLITGPFVIRTDQRSLKHLLAQKITTPLQHKWLAKLMGYDYSIEYKQGRENVAADALSRVQGGVLFEMAVSQLEPLLLKRIIESQQGDVEVKGIIQKIENGETVPRFRWNERWLTKGDRMVVGADIQLREEIVRLCHETAIGGHSGLRATTQRVKGMFFWKGISKVVRRLLRACDVCMRAKNENVAYPGLLQPLPIPNAIFEDISMDFIGGLPKVKGKDTIFVVVDRLTKYSHFMTLCHPFSAKDVAQVFLDNVFKLHGCPKSIVSDRDPIFLSSFWTEFLNLQGIEAGLSTAYHPQSDGQTEVVNRCLEGYLRCMVMERPHTWVKWVSLAEWWYNTTFHSSLERTPFEALYGYRPPLHIPYIPRDSRDTEADEVMQDRESTIKVVKQALLKAQNRMKQQADKHRSERVFEPGVWVYLKLQPYMQNSLRVHKHSKLTPKYFGPFMVIEKVGNVAYRLDLPEEAQIHPVFHVSLLKEAEGQPSKIIPLPTASRFILQPQKVLERKLVKRRNRAAMKVLVQWKDQGEQDATWEYLDEMRLRFPDFSELTS</sequence>
<dbReference type="InterPro" id="IPR016197">
    <property type="entry name" value="Chromo-like_dom_sf"/>
</dbReference>
<evidence type="ECO:0000256" key="13">
    <source>
        <dbReference type="ARBA" id="ARBA00022932"/>
    </source>
</evidence>
<keyword evidence="5" id="KW-0479">Metal-binding</keyword>
<dbReference type="PROSITE" id="PS00141">
    <property type="entry name" value="ASP_PROTEASE"/>
    <property type="match status" value="1"/>
</dbReference>
<reference evidence="21" key="1">
    <citation type="journal article" date="2017" name="Nature">
        <title>The sunflower genome provides insights into oil metabolism, flowering and Asterid evolution.</title>
        <authorList>
            <person name="Badouin H."/>
            <person name="Gouzy J."/>
            <person name="Grassa C.J."/>
            <person name="Murat F."/>
            <person name="Staton S.E."/>
            <person name="Cottret L."/>
            <person name="Lelandais-Briere C."/>
            <person name="Owens G.L."/>
            <person name="Carrere S."/>
            <person name="Mayjonade B."/>
            <person name="Legrand L."/>
            <person name="Gill N."/>
            <person name="Kane N.C."/>
            <person name="Bowers J.E."/>
            <person name="Hubner S."/>
            <person name="Bellec A."/>
            <person name="Berard A."/>
            <person name="Berges H."/>
            <person name="Blanchet N."/>
            <person name="Boniface M.C."/>
            <person name="Brunel D."/>
            <person name="Catrice O."/>
            <person name="Chaidir N."/>
            <person name="Claudel C."/>
            <person name="Donnadieu C."/>
            <person name="Faraut T."/>
            <person name="Fievet G."/>
            <person name="Helmstetter N."/>
            <person name="King M."/>
            <person name="Knapp S.J."/>
            <person name="Lai Z."/>
            <person name="Le Paslier M.C."/>
            <person name="Lippi Y."/>
            <person name="Lorenzon L."/>
            <person name="Mandel J.R."/>
            <person name="Marage G."/>
            <person name="Marchand G."/>
            <person name="Marquand E."/>
            <person name="Bret-Mestries E."/>
            <person name="Morien E."/>
            <person name="Nambeesan S."/>
            <person name="Nguyen T."/>
            <person name="Pegot-Espagnet P."/>
            <person name="Pouilly N."/>
            <person name="Raftis F."/>
            <person name="Sallet E."/>
            <person name="Schiex T."/>
            <person name="Thomas J."/>
            <person name="Vandecasteele C."/>
            <person name="Vares D."/>
            <person name="Vear F."/>
            <person name="Vautrin S."/>
            <person name="Crespi M."/>
            <person name="Mangin B."/>
            <person name="Burke J.M."/>
            <person name="Salse J."/>
            <person name="Munos S."/>
            <person name="Vincourt P."/>
            <person name="Rieseberg L.H."/>
            <person name="Langlade N.B."/>
        </authorList>
    </citation>
    <scope>NUCLEOTIDE SEQUENCE</scope>
    <source>
        <tissue evidence="21">Leaves</tissue>
    </source>
</reference>
<evidence type="ECO:0000259" key="20">
    <source>
        <dbReference type="PROSITE" id="PS50994"/>
    </source>
</evidence>
<keyword evidence="7" id="KW-0255">Endonuclease</keyword>
<keyword evidence="3 21" id="KW-0548">Nucleotidyltransferase</keyword>
<dbReference type="Gene3D" id="3.30.70.270">
    <property type="match status" value="2"/>
</dbReference>
<evidence type="ECO:0000256" key="10">
    <source>
        <dbReference type="ARBA" id="ARBA00022884"/>
    </source>
</evidence>
<dbReference type="InterPro" id="IPR056924">
    <property type="entry name" value="SH3_Tf2-1"/>
</dbReference>
<dbReference type="InterPro" id="IPR045358">
    <property type="entry name" value="Ty3_capsid"/>
</dbReference>
<keyword evidence="10" id="KW-0694">RNA-binding</keyword>
<dbReference type="GO" id="GO:0046872">
    <property type="term" value="F:metal ion binding"/>
    <property type="evidence" value="ECO:0007669"/>
    <property type="project" value="UniProtKB-KW"/>
</dbReference>
<gene>
    <name evidence="21" type="ORF">HanXRQr2_Chr02g0086331</name>
</gene>
<dbReference type="InterPro" id="IPR001969">
    <property type="entry name" value="Aspartic_peptidase_AS"/>
</dbReference>
<dbReference type="Pfam" id="PF17919">
    <property type="entry name" value="RT_RNaseH_2"/>
    <property type="match status" value="1"/>
</dbReference>
<dbReference type="Gramene" id="mRNA:HanXRQr2_Chr02g0086331">
    <property type="protein sequence ID" value="CDS:HanXRQr2_Chr02g0086331.1"/>
    <property type="gene ID" value="HanXRQr2_Chr02g0086331"/>
</dbReference>
<dbReference type="PROSITE" id="PS50878">
    <property type="entry name" value="RT_POL"/>
    <property type="match status" value="1"/>
</dbReference>
<dbReference type="CDD" id="cd01647">
    <property type="entry name" value="RT_LTR"/>
    <property type="match status" value="1"/>
</dbReference>
<dbReference type="PROSITE" id="PS50013">
    <property type="entry name" value="CHROMO_2"/>
    <property type="match status" value="1"/>
</dbReference>
<dbReference type="CDD" id="cd00303">
    <property type="entry name" value="retropepsin_like"/>
    <property type="match status" value="1"/>
</dbReference>
<evidence type="ECO:0000313" key="21">
    <source>
        <dbReference type="EMBL" id="KAF5820222.1"/>
    </source>
</evidence>
<dbReference type="Pfam" id="PF24626">
    <property type="entry name" value="SH3_Tf2-1"/>
    <property type="match status" value="1"/>
</dbReference>
<proteinExistence type="predicted"/>
<evidence type="ECO:0000256" key="14">
    <source>
        <dbReference type="ARBA" id="ARBA00023125"/>
    </source>
</evidence>
<dbReference type="InterPro" id="IPR041588">
    <property type="entry name" value="Integrase_H2C2"/>
</dbReference>
<evidence type="ECO:0000256" key="11">
    <source>
        <dbReference type="ARBA" id="ARBA00022908"/>
    </source>
</evidence>
<evidence type="ECO:0000256" key="5">
    <source>
        <dbReference type="ARBA" id="ARBA00022723"/>
    </source>
</evidence>
<keyword evidence="15" id="KW-0233">DNA recombination</keyword>
<feature type="domain" description="Reverse transcriptase" evidence="19">
    <location>
        <begin position="601"/>
        <end position="780"/>
    </location>
</feature>
<keyword evidence="16" id="KW-0511">Multifunctional enzyme</keyword>
<dbReference type="Proteomes" id="UP000215914">
    <property type="component" value="Unassembled WGS sequence"/>
</dbReference>
<keyword evidence="12" id="KW-0695">RNA-directed DNA polymerase</keyword>
<dbReference type="EC" id="2.7.7.-" evidence="21"/>
<keyword evidence="14" id="KW-0238">DNA-binding</keyword>
<evidence type="ECO:0000256" key="8">
    <source>
        <dbReference type="ARBA" id="ARBA00022801"/>
    </source>
</evidence>
<feature type="domain" description="Chromo" evidence="18">
    <location>
        <begin position="1422"/>
        <end position="1475"/>
    </location>
</feature>
<dbReference type="Pfam" id="PF19259">
    <property type="entry name" value="Ty3_capsid"/>
    <property type="match status" value="1"/>
</dbReference>
<evidence type="ECO:0000256" key="6">
    <source>
        <dbReference type="ARBA" id="ARBA00022750"/>
    </source>
</evidence>
<dbReference type="SUPFAM" id="SSF54160">
    <property type="entry name" value="Chromo domain-like"/>
    <property type="match status" value="1"/>
</dbReference>
<dbReference type="GO" id="GO:0004523">
    <property type="term" value="F:RNA-DNA hybrid ribonuclease activity"/>
    <property type="evidence" value="ECO:0007669"/>
    <property type="project" value="UniProtKB-EC"/>
</dbReference>
<evidence type="ECO:0000256" key="7">
    <source>
        <dbReference type="ARBA" id="ARBA00022759"/>
    </source>
</evidence>
<evidence type="ECO:0000259" key="18">
    <source>
        <dbReference type="PROSITE" id="PS50013"/>
    </source>
</evidence>
<dbReference type="Gene3D" id="3.30.420.10">
    <property type="entry name" value="Ribonuclease H-like superfamily/Ribonuclease H"/>
    <property type="match status" value="1"/>
</dbReference>
<keyword evidence="11" id="KW-0229">DNA integration</keyword>
<dbReference type="CDD" id="cd09274">
    <property type="entry name" value="RNase_HI_RT_Ty3"/>
    <property type="match status" value="1"/>
</dbReference>
<dbReference type="GO" id="GO:0006508">
    <property type="term" value="P:proteolysis"/>
    <property type="evidence" value="ECO:0007669"/>
    <property type="project" value="UniProtKB-KW"/>
</dbReference>